<proteinExistence type="predicted"/>
<dbReference type="PANTHER" id="PTHR34229:SF1">
    <property type="entry name" value="METAL TRANSPORT PROTEIN HI_1621-RELATED"/>
    <property type="match status" value="1"/>
</dbReference>
<evidence type="ECO:0000313" key="9">
    <source>
        <dbReference type="Proteomes" id="UP000033063"/>
    </source>
</evidence>
<dbReference type="NCBIfam" id="NF004902">
    <property type="entry name" value="PRK06265.1-1"/>
    <property type="match status" value="1"/>
</dbReference>
<evidence type="ECO:0000256" key="5">
    <source>
        <dbReference type="ARBA" id="ARBA00022989"/>
    </source>
</evidence>
<reference evidence="8 9" key="1">
    <citation type="submission" date="2014-07" db="EMBL/GenBank/DDBJ databases">
        <title>Methanogenic archaea and the global carbon cycle.</title>
        <authorList>
            <person name="Henriksen J.R."/>
            <person name="Luke J."/>
            <person name="Reinhart S."/>
            <person name="Benedict M.N."/>
            <person name="Youngblut N.D."/>
            <person name="Metcalf M.E."/>
            <person name="Whitaker R.J."/>
            <person name="Metcalf W.W."/>
        </authorList>
    </citation>
    <scope>NUCLEOTIDE SEQUENCE [LARGE SCALE GENOMIC DNA]</scope>
    <source>
        <strain evidence="8 9">LYC</strain>
    </source>
</reference>
<name>A0A0E3LVG2_METMZ</name>
<comment type="subcellular location">
    <subcellularLocation>
        <location evidence="1">Cell membrane</location>
        <topology evidence="1">Multi-pass membrane protein</topology>
    </subcellularLocation>
</comment>
<evidence type="ECO:0000256" key="7">
    <source>
        <dbReference type="SAM" id="Phobius"/>
    </source>
</evidence>
<keyword evidence="5 7" id="KW-1133">Transmembrane helix</keyword>
<keyword evidence="4 7" id="KW-0812">Transmembrane</keyword>
<protein>
    <submittedName>
        <fullName evidence="8">Substrate-specific component NikM of nickel ECF transporter</fullName>
    </submittedName>
</protein>
<dbReference type="GeneID" id="24850042"/>
<feature type="transmembrane region" description="Helical" evidence="7">
    <location>
        <begin position="72"/>
        <end position="99"/>
    </location>
</feature>
<evidence type="ECO:0000313" key="8">
    <source>
        <dbReference type="EMBL" id="AKB66966.1"/>
    </source>
</evidence>
<feature type="transmembrane region" description="Helical" evidence="7">
    <location>
        <begin position="40"/>
        <end position="60"/>
    </location>
</feature>
<organism evidence="8 9">
    <name type="scientific">Methanosarcina mazei LYC</name>
    <dbReference type="NCBI Taxonomy" id="1434114"/>
    <lineage>
        <taxon>Archaea</taxon>
        <taxon>Methanobacteriati</taxon>
        <taxon>Methanobacteriota</taxon>
        <taxon>Stenosarchaea group</taxon>
        <taxon>Methanomicrobia</taxon>
        <taxon>Methanosarcinales</taxon>
        <taxon>Methanosarcinaceae</taxon>
        <taxon>Methanosarcina</taxon>
    </lineage>
</organism>
<evidence type="ECO:0000256" key="2">
    <source>
        <dbReference type="ARBA" id="ARBA00022448"/>
    </source>
</evidence>
<gene>
    <name evidence="8" type="ORF">MSMAL_0423</name>
</gene>
<dbReference type="PANTHER" id="PTHR34229">
    <property type="entry name" value="METAL TRANSPORT PROTEIN HI_1621-RELATED"/>
    <property type="match status" value="1"/>
</dbReference>
<dbReference type="PATRIC" id="fig|1434114.4.peg.524"/>
<dbReference type="GO" id="GO:0005886">
    <property type="term" value="C:plasma membrane"/>
    <property type="evidence" value="ECO:0007669"/>
    <property type="project" value="UniProtKB-SubCell"/>
</dbReference>
<feature type="transmembrane region" description="Helical" evidence="7">
    <location>
        <begin position="111"/>
        <end position="129"/>
    </location>
</feature>
<dbReference type="RefSeq" id="WP_011032843.1">
    <property type="nucleotide sequence ID" value="NZ_CP009513.1"/>
</dbReference>
<keyword evidence="2" id="KW-0813">Transport</keyword>
<accession>A0A0E3LVG2</accession>
<evidence type="ECO:0000256" key="1">
    <source>
        <dbReference type="ARBA" id="ARBA00004651"/>
    </source>
</evidence>
<evidence type="ECO:0000256" key="6">
    <source>
        <dbReference type="ARBA" id="ARBA00023136"/>
    </source>
</evidence>
<dbReference type="EMBL" id="CP009513">
    <property type="protein sequence ID" value="AKB66966.1"/>
    <property type="molecule type" value="Genomic_DNA"/>
</dbReference>
<dbReference type="GO" id="GO:0000041">
    <property type="term" value="P:transition metal ion transport"/>
    <property type="evidence" value="ECO:0007669"/>
    <property type="project" value="InterPro"/>
</dbReference>
<feature type="transmembrane region" description="Helical" evidence="7">
    <location>
        <begin position="136"/>
        <end position="160"/>
    </location>
</feature>
<dbReference type="InterPro" id="IPR002751">
    <property type="entry name" value="CbiM/NikMN"/>
</dbReference>
<keyword evidence="3" id="KW-1003">Cell membrane</keyword>
<dbReference type="HOGENOM" id="CLU_052508_2_1_2"/>
<dbReference type="Gene3D" id="1.10.1760.20">
    <property type="match status" value="1"/>
</dbReference>
<dbReference type="Proteomes" id="UP000033063">
    <property type="component" value="Chromosome"/>
</dbReference>
<dbReference type="AlphaFoldDB" id="A0A0E3LVG2"/>
<dbReference type="Pfam" id="PF01891">
    <property type="entry name" value="CbiM"/>
    <property type="match status" value="1"/>
</dbReference>
<feature type="transmembrane region" description="Helical" evidence="7">
    <location>
        <begin position="166"/>
        <end position="193"/>
    </location>
</feature>
<sequence>MHIPDSFIPLSQAIVYWVISIPFIFMSMKWAKSELEEMKVPILAALAAGIFAIQAMNIPIGMGTSGHMVGATLVAIVFGSPWAGVLVLTLVLLVQGFAFGDGGITTMGANILNMGIISGFAGYYTYLALRKSAGTSIAAFGGAWLGLFVSSIVCAVQMWLAGTFPLVPGLIAMGTFHLIIGFIGEGLITSVVITAIAKSRPDLLEGGYTARPEKSKTEAHA</sequence>
<keyword evidence="6 7" id="KW-0472">Membrane</keyword>
<evidence type="ECO:0000256" key="4">
    <source>
        <dbReference type="ARBA" id="ARBA00022692"/>
    </source>
</evidence>
<evidence type="ECO:0000256" key="3">
    <source>
        <dbReference type="ARBA" id="ARBA00022475"/>
    </source>
</evidence>
<feature type="transmembrane region" description="Helical" evidence="7">
    <location>
        <begin position="7"/>
        <end position="28"/>
    </location>
</feature>